<dbReference type="HOGENOM" id="CLU_2298649_0_0_1"/>
<evidence type="ECO:0000256" key="1">
    <source>
        <dbReference type="ARBA" id="ARBA00022553"/>
    </source>
</evidence>
<keyword evidence="1" id="KW-0597">Phosphoprotein</keyword>
<keyword evidence="7" id="KW-1185">Reference proteome</keyword>
<evidence type="ECO:0000259" key="4">
    <source>
        <dbReference type="Pfam" id="PF25520"/>
    </source>
</evidence>
<dbReference type="eggNOG" id="KOG0504">
    <property type="taxonomic scope" value="Eukaryota"/>
</dbReference>
<dbReference type="InterPro" id="IPR058018">
    <property type="entry name" value="AAA_lid_TANC1/2"/>
</dbReference>
<evidence type="ECO:0000259" key="5">
    <source>
        <dbReference type="Pfam" id="PF25521"/>
    </source>
</evidence>
<accession>E9GGC0</accession>
<dbReference type="EMBL" id="GL732543">
    <property type="protein sequence ID" value="EFX81523.1"/>
    <property type="molecule type" value="Genomic_DNA"/>
</dbReference>
<dbReference type="STRING" id="6669.E9GGC0"/>
<keyword evidence="3" id="KW-0040">ANK repeat</keyword>
<feature type="domain" description="TANC1/2-like winged helix" evidence="5">
    <location>
        <begin position="37"/>
        <end position="95"/>
    </location>
</feature>
<organism evidence="6 7">
    <name type="scientific">Daphnia pulex</name>
    <name type="common">Water flea</name>
    <dbReference type="NCBI Taxonomy" id="6669"/>
    <lineage>
        <taxon>Eukaryota</taxon>
        <taxon>Metazoa</taxon>
        <taxon>Ecdysozoa</taxon>
        <taxon>Arthropoda</taxon>
        <taxon>Crustacea</taxon>
        <taxon>Branchiopoda</taxon>
        <taxon>Diplostraca</taxon>
        <taxon>Cladocera</taxon>
        <taxon>Anomopoda</taxon>
        <taxon>Daphniidae</taxon>
        <taxon>Daphnia</taxon>
    </lineage>
</organism>
<dbReference type="KEGG" id="dpx:DAPPUDRAFT_50193"/>
<feature type="non-terminal residue" evidence="6">
    <location>
        <position position="1"/>
    </location>
</feature>
<dbReference type="AlphaFoldDB" id="E9GGC0"/>
<dbReference type="Pfam" id="PF25521">
    <property type="entry name" value="WHD_TANC1"/>
    <property type="match status" value="1"/>
</dbReference>
<dbReference type="Pfam" id="PF25520">
    <property type="entry name" value="AAA_lid_TANC1"/>
    <property type="match status" value="1"/>
</dbReference>
<name>E9GGC0_DAPPU</name>
<protein>
    <submittedName>
        <fullName evidence="6">Uncharacterized protein</fullName>
    </submittedName>
</protein>
<reference evidence="6 7" key="1">
    <citation type="journal article" date="2011" name="Science">
        <title>The ecoresponsive genome of Daphnia pulex.</title>
        <authorList>
            <person name="Colbourne J.K."/>
            <person name="Pfrender M.E."/>
            <person name="Gilbert D."/>
            <person name="Thomas W.K."/>
            <person name="Tucker A."/>
            <person name="Oakley T.H."/>
            <person name="Tokishita S."/>
            <person name="Aerts A."/>
            <person name="Arnold G.J."/>
            <person name="Basu M.K."/>
            <person name="Bauer D.J."/>
            <person name="Caceres C.E."/>
            <person name="Carmel L."/>
            <person name="Casola C."/>
            <person name="Choi J.H."/>
            <person name="Detter J.C."/>
            <person name="Dong Q."/>
            <person name="Dusheyko S."/>
            <person name="Eads B.D."/>
            <person name="Frohlich T."/>
            <person name="Geiler-Samerotte K.A."/>
            <person name="Gerlach D."/>
            <person name="Hatcher P."/>
            <person name="Jogdeo S."/>
            <person name="Krijgsveld J."/>
            <person name="Kriventseva E.V."/>
            <person name="Kultz D."/>
            <person name="Laforsch C."/>
            <person name="Lindquist E."/>
            <person name="Lopez J."/>
            <person name="Manak J.R."/>
            <person name="Muller J."/>
            <person name="Pangilinan J."/>
            <person name="Patwardhan R.P."/>
            <person name="Pitluck S."/>
            <person name="Pritham E.J."/>
            <person name="Rechtsteiner A."/>
            <person name="Rho M."/>
            <person name="Rogozin I.B."/>
            <person name="Sakarya O."/>
            <person name="Salamov A."/>
            <person name="Schaack S."/>
            <person name="Shapiro H."/>
            <person name="Shiga Y."/>
            <person name="Skalitzky C."/>
            <person name="Smith Z."/>
            <person name="Souvorov A."/>
            <person name="Sung W."/>
            <person name="Tang Z."/>
            <person name="Tsuchiya D."/>
            <person name="Tu H."/>
            <person name="Vos H."/>
            <person name="Wang M."/>
            <person name="Wolf Y.I."/>
            <person name="Yamagata H."/>
            <person name="Yamada T."/>
            <person name="Ye Y."/>
            <person name="Shaw J.R."/>
            <person name="Andrews J."/>
            <person name="Crease T.J."/>
            <person name="Tang H."/>
            <person name="Lucas S.M."/>
            <person name="Robertson H.M."/>
            <person name="Bork P."/>
            <person name="Koonin E.V."/>
            <person name="Zdobnov E.M."/>
            <person name="Grigoriev I.V."/>
            <person name="Lynch M."/>
            <person name="Boore J.L."/>
        </authorList>
    </citation>
    <scope>NUCLEOTIDE SEQUENCE [LARGE SCALE GENOMIC DNA]</scope>
</reference>
<sequence length="101" mass="11616">KMALDLIEQGHLVTKSASFKVLPVTLSEIFLLNFNLRFASLRAYERVQPILCVCLASLNPMSLLEIYHSVNALLGAEPLTWEEFMQLSFFFIFFLVRKGFQ</sequence>
<evidence type="ECO:0000256" key="2">
    <source>
        <dbReference type="ARBA" id="ARBA00022737"/>
    </source>
</evidence>
<evidence type="ECO:0000256" key="3">
    <source>
        <dbReference type="ARBA" id="ARBA00023043"/>
    </source>
</evidence>
<proteinExistence type="predicted"/>
<keyword evidence="2" id="KW-0677">Repeat</keyword>
<dbReference type="InParanoid" id="E9GGC0"/>
<evidence type="ECO:0000313" key="6">
    <source>
        <dbReference type="EMBL" id="EFX81523.1"/>
    </source>
</evidence>
<evidence type="ECO:0000313" key="7">
    <source>
        <dbReference type="Proteomes" id="UP000000305"/>
    </source>
</evidence>
<dbReference type="InterPro" id="IPR058056">
    <property type="entry name" value="WH_TANC1/2"/>
</dbReference>
<dbReference type="OrthoDB" id="5958958at2759"/>
<feature type="domain" description="TANC1/2-like AAA+ ATPase lid" evidence="4">
    <location>
        <begin position="1"/>
        <end position="35"/>
    </location>
</feature>
<dbReference type="Proteomes" id="UP000000305">
    <property type="component" value="Unassembled WGS sequence"/>
</dbReference>
<gene>
    <name evidence="6" type="ORF">DAPPUDRAFT_50193</name>
</gene>